<reference evidence="1 2" key="2">
    <citation type="submission" date="2020-11" db="EMBL/GenBank/DDBJ databases">
        <title>Sulfur oxidizing isolate from Hospital Hole Sinkhole.</title>
        <authorList>
            <person name="Scott K.M."/>
        </authorList>
    </citation>
    <scope>NUCLEOTIDE SEQUENCE [LARGE SCALE GENOMIC DNA]</scope>
    <source>
        <strain evidence="1 2">HH1</strain>
    </source>
</reference>
<dbReference type="Pfam" id="PF09618">
    <property type="entry name" value="Cas_Csy4"/>
    <property type="match status" value="1"/>
</dbReference>
<proteinExistence type="predicted"/>
<dbReference type="NCBIfam" id="TIGR02563">
    <property type="entry name" value="cas_Csy4"/>
    <property type="match status" value="1"/>
</dbReference>
<gene>
    <name evidence="1" type="primary">cas6f</name>
    <name evidence="1" type="ORF">H8792_005040</name>
</gene>
<accession>A0ABS0BV89</accession>
<comment type="caution">
    <text evidence="1">The sequence shown here is derived from an EMBL/GenBank/DDBJ whole genome shotgun (WGS) entry which is preliminary data.</text>
</comment>
<dbReference type="Gene3D" id="3.30.70.2540">
    <property type="entry name" value="CRISPR-associated endoribonuclease Cas6/Csy4"/>
    <property type="match status" value="1"/>
</dbReference>
<dbReference type="EMBL" id="JACBGI020000006">
    <property type="protein sequence ID" value="MBF6057700.1"/>
    <property type="molecule type" value="Genomic_DNA"/>
</dbReference>
<dbReference type="InterPro" id="IPR042564">
    <property type="entry name" value="CRISPR-Cas6/Csy4_sf"/>
</dbReference>
<dbReference type="CDD" id="cd09739">
    <property type="entry name" value="Cas6_I-F"/>
    <property type="match status" value="1"/>
</dbReference>
<name>A0ABS0BV89_9GAMM</name>
<protein>
    <submittedName>
        <fullName evidence="1">Type I-F CRISPR-associated endoribonuclease Cas6/Csy4</fullName>
    </submittedName>
</protein>
<evidence type="ECO:0000313" key="2">
    <source>
        <dbReference type="Proteomes" id="UP001193680"/>
    </source>
</evidence>
<organism evidence="1 2">
    <name type="scientific">Thiomicrorhabdus heinhorstiae</name>
    <dbReference type="NCBI Taxonomy" id="2748010"/>
    <lineage>
        <taxon>Bacteria</taxon>
        <taxon>Pseudomonadati</taxon>
        <taxon>Pseudomonadota</taxon>
        <taxon>Gammaproteobacteria</taxon>
        <taxon>Thiotrichales</taxon>
        <taxon>Piscirickettsiaceae</taxon>
        <taxon>Thiomicrorhabdus</taxon>
    </lineage>
</organism>
<keyword evidence="2" id="KW-1185">Reference proteome</keyword>
<dbReference type="InterPro" id="IPR013396">
    <property type="entry name" value="CRISPR-assoc_prot_Csy4"/>
</dbReference>
<dbReference type="Proteomes" id="UP001193680">
    <property type="component" value="Unassembled WGS sequence"/>
</dbReference>
<dbReference type="RefSeq" id="WP_185977849.1">
    <property type="nucleotide sequence ID" value="NZ_JACBGI020000006.1"/>
</dbReference>
<evidence type="ECO:0000313" key="1">
    <source>
        <dbReference type="EMBL" id="MBF6057700.1"/>
    </source>
</evidence>
<sequence length="183" mass="20940">MDYYIDIQLKPDAEFRINVLLNKVVTKFHKALFEMNANDIGISFPNYKTLLGNKIRLHGSENRLQELNAANWLGGLSGYCAITDIQKIPDVVEYRTVSRKQQNMTNAKLKRLTKRGSITEQEAKQYRIKMYSQGLSEAYIELESASNGHKHRRYIAIGDLQGQPVDGVFDHFGLSKTATIPWF</sequence>
<reference evidence="1 2" key="1">
    <citation type="submission" date="2020-06" db="EMBL/GenBank/DDBJ databases">
        <authorList>
            <person name="Scott K."/>
        </authorList>
    </citation>
    <scope>NUCLEOTIDE SEQUENCE [LARGE SCALE GENOMIC DNA]</scope>
    <source>
        <strain evidence="1 2">HH1</strain>
    </source>
</reference>